<accession>A0ACB9BEI7</accession>
<proteinExistence type="predicted"/>
<keyword evidence="2" id="KW-1185">Reference proteome</keyword>
<sequence length="76" mass="8954">MAKINLKLAASQIWIWLPIFVCLFECEQVPVPGMNRVPIWLSGCLDVRILPYYYNFKQRKSALKNQPLIPTYCFMM</sequence>
<name>A0ACB9BEI7_CICIN</name>
<dbReference type="Proteomes" id="UP001055811">
    <property type="component" value="Linkage Group LG06"/>
</dbReference>
<organism evidence="1 2">
    <name type="scientific">Cichorium intybus</name>
    <name type="common">Chicory</name>
    <dbReference type="NCBI Taxonomy" id="13427"/>
    <lineage>
        <taxon>Eukaryota</taxon>
        <taxon>Viridiplantae</taxon>
        <taxon>Streptophyta</taxon>
        <taxon>Embryophyta</taxon>
        <taxon>Tracheophyta</taxon>
        <taxon>Spermatophyta</taxon>
        <taxon>Magnoliopsida</taxon>
        <taxon>eudicotyledons</taxon>
        <taxon>Gunneridae</taxon>
        <taxon>Pentapetalae</taxon>
        <taxon>asterids</taxon>
        <taxon>campanulids</taxon>
        <taxon>Asterales</taxon>
        <taxon>Asteraceae</taxon>
        <taxon>Cichorioideae</taxon>
        <taxon>Cichorieae</taxon>
        <taxon>Cichoriinae</taxon>
        <taxon>Cichorium</taxon>
    </lineage>
</organism>
<evidence type="ECO:0000313" key="2">
    <source>
        <dbReference type="Proteomes" id="UP001055811"/>
    </source>
</evidence>
<reference evidence="2" key="1">
    <citation type="journal article" date="2022" name="Mol. Ecol. Resour.">
        <title>The genomes of chicory, endive, great burdock and yacon provide insights into Asteraceae palaeo-polyploidization history and plant inulin production.</title>
        <authorList>
            <person name="Fan W."/>
            <person name="Wang S."/>
            <person name="Wang H."/>
            <person name="Wang A."/>
            <person name="Jiang F."/>
            <person name="Liu H."/>
            <person name="Zhao H."/>
            <person name="Xu D."/>
            <person name="Zhang Y."/>
        </authorList>
    </citation>
    <scope>NUCLEOTIDE SEQUENCE [LARGE SCALE GENOMIC DNA]</scope>
    <source>
        <strain evidence="2">cv. Punajuju</strain>
    </source>
</reference>
<protein>
    <submittedName>
        <fullName evidence="1">Uncharacterized protein</fullName>
    </submittedName>
</protein>
<comment type="caution">
    <text evidence="1">The sequence shown here is derived from an EMBL/GenBank/DDBJ whole genome shotgun (WGS) entry which is preliminary data.</text>
</comment>
<dbReference type="EMBL" id="CM042014">
    <property type="protein sequence ID" value="KAI3720907.1"/>
    <property type="molecule type" value="Genomic_DNA"/>
</dbReference>
<evidence type="ECO:0000313" key="1">
    <source>
        <dbReference type="EMBL" id="KAI3720907.1"/>
    </source>
</evidence>
<gene>
    <name evidence="1" type="ORF">L2E82_31906</name>
</gene>
<reference evidence="1 2" key="2">
    <citation type="journal article" date="2022" name="Mol. Ecol. Resour.">
        <title>The genomes of chicory, endive, great burdock and yacon provide insights into Asteraceae paleo-polyploidization history and plant inulin production.</title>
        <authorList>
            <person name="Fan W."/>
            <person name="Wang S."/>
            <person name="Wang H."/>
            <person name="Wang A."/>
            <person name="Jiang F."/>
            <person name="Liu H."/>
            <person name="Zhao H."/>
            <person name="Xu D."/>
            <person name="Zhang Y."/>
        </authorList>
    </citation>
    <scope>NUCLEOTIDE SEQUENCE [LARGE SCALE GENOMIC DNA]</scope>
    <source>
        <strain evidence="2">cv. Punajuju</strain>
        <tissue evidence="1">Leaves</tissue>
    </source>
</reference>